<keyword evidence="9" id="KW-1185">Reference proteome</keyword>
<keyword evidence="3" id="KW-0547">Nucleotide-binding</keyword>
<feature type="domain" description="Leucine-rich repeat-containing N-terminal plant-type" evidence="7">
    <location>
        <begin position="32"/>
        <end position="78"/>
    </location>
</feature>
<evidence type="ECO:0000256" key="5">
    <source>
        <dbReference type="ARBA" id="ARBA00023180"/>
    </source>
</evidence>
<dbReference type="SUPFAM" id="SSF52058">
    <property type="entry name" value="L domain-like"/>
    <property type="match status" value="2"/>
</dbReference>
<dbReference type="InterPro" id="IPR032675">
    <property type="entry name" value="LRR_dom_sf"/>
</dbReference>
<dbReference type="SMART" id="SM00369">
    <property type="entry name" value="LRR_TYP"/>
    <property type="match status" value="4"/>
</dbReference>
<feature type="signal peptide" evidence="6">
    <location>
        <begin position="1"/>
        <end position="23"/>
    </location>
</feature>
<dbReference type="Pfam" id="PF00560">
    <property type="entry name" value="LRR_1"/>
    <property type="match status" value="3"/>
</dbReference>
<dbReference type="InterPro" id="IPR013210">
    <property type="entry name" value="LRR_N_plant-typ"/>
</dbReference>
<sequence length="478" mass="52316">MMFLKLLLALLMMLSINLRSSEATCYNVFYKSEVEALQTILGAWNESTPDMMTNLAGWSSSQIFPCYTNQSWRGVICSFYPDNITHPCNYTINIVVLHLTAASINGTLPSAIGNLTRLVELTLTDNPGLSGNIPPELGNLENLVILNLSNNDLNGSIPAELFRSNRSANSSAYRQSSLQQIDLSNNRLSGNVPNLGGANWLQSVKISNNKLTGPSPPFYDPGTGYGFVNMTELNTIDLSENELVGSPPNLTAIWRLQSVNLSSNYFNGSIIPTSIFNTSANLTVLDLSHNNFTGLLPDLSTFSNSLTQFIKMLIDELLILICFRDLSNNQFSGNLPNLGGASWLQTVQISNNKLTGPSPRFYDPGTGYGFVNMTELNTMNLSSNYFNGSIIPTSIFNTSANLAVLDLSLNNFTGLLPDLSTFSNSLTQLNLSFNSFNPEPYPAWVKGFNQLSMLSLKRNGLSGPFPYDLASLPNLEIL</sequence>
<evidence type="ECO:0000256" key="4">
    <source>
        <dbReference type="ARBA" id="ARBA00022840"/>
    </source>
</evidence>
<protein>
    <recommendedName>
        <fullName evidence="7">Leucine-rich repeat-containing N-terminal plant-type domain-containing protein</fullName>
    </recommendedName>
</protein>
<evidence type="ECO:0000259" key="7">
    <source>
        <dbReference type="Pfam" id="PF08263"/>
    </source>
</evidence>
<evidence type="ECO:0000256" key="2">
    <source>
        <dbReference type="ARBA" id="ARBA00022737"/>
    </source>
</evidence>
<dbReference type="Proteomes" id="UP001497444">
    <property type="component" value="Chromosome 16"/>
</dbReference>
<keyword evidence="1" id="KW-0433">Leucine-rich repeat</keyword>
<evidence type="ECO:0000256" key="6">
    <source>
        <dbReference type="SAM" id="SignalP"/>
    </source>
</evidence>
<evidence type="ECO:0000313" key="8">
    <source>
        <dbReference type="EMBL" id="CAK9264221.1"/>
    </source>
</evidence>
<reference evidence="8" key="1">
    <citation type="submission" date="2024-02" db="EMBL/GenBank/DDBJ databases">
        <authorList>
            <consortium name="ELIXIR-Norway"/>
            <consortium name="Elixir Norway"/>
        </authorList>
    </citation>
    <scope>NUCLEOTIDE SEQUENCE</scope>
</reference>
<proteinExistence type="predicted"/>
<evidence type="ECO:0000313" key="9">
    <source>
        <dbReference type="Proteomes" id="UP001497444"/>
    </source>
</evidence>
<dbReference type="PANTHER" id="PTHR48056">
    <property type="entry name" value="LRR RECEPTOR-LIKE SERINE/THREONINE-PROTEIN KINASE-RELATED"/>
    <property type="match status" value="1"/>
</dbReference>
<accession>A0ABP0WE97</accession>
<dbReference type="PANTHER" id="PTHR48056:SF81">
    <property type="entry name" value="RECEPTOR PROTEIN-TYROSINE KINASE CEPR1"/>
    <property type="match status" value="1"/>
</dbReference>
<keyword evidence="2" id="KW-0677">Repeat</keyword>
<gene>
    <name evidence="8" type="ORF">CSSPJE1EN1_LOCUS9699</name>
</gene>
<name>A0ABP0WE97_9BRYO</name>
<organism evidence="8 9">
    <name type="scientific">Sphagnum jensenii</name>
    <dbReference type="NCBI Taxonomy" id="128206"/>
    <lineage>
        <taxon>Eukaryota</taxon>
        <taxon>Viridiplantae</taxon>
        <taxon>Streptophyta</taxon>
        <taxon>Embryophyta</taxon>
        <taxon>Bryophyta</taxon>
        <taxon>Sphagnophytina</taxon>
        <taxon>Sphagnopsida</taxon>
        <taxon>Sphagnales</taxon>
        <taxon>Sphagnaceae</taxon>
        <taxon>Sphagnum</taxon>
    </lineage>
</organism>
<feature type="chain" id="PRO_5045360865" description="Leucine-rich repeat-containing N-terminal plant-type domain-containing protein" evidence="6">
    <location>
        <begin position="24"/>
        <end position="478"/>
    </location>
</feature>
<dbReference type="PRINTS" id="PR00019">
    <property type="entry name" value="LEURICHRPT"/>
</dbReference>
<keyword evidence="6" id="KW-0732">Signal</keyword>
<dbReference type="InterPro" id="IPR003591">
    <property type="entry name" value="Leu-rich_rpt_typical-subtyp"/>
</dbReference>
<keyword evidence="5" id="KW-0325">Glycoprotein</keyword>
<dbReference type="EMBL" id="OZ020111">
    <property type="protein sequence ID" value="CAK9264221.1"/>
    <property type="molecule type" value="Genomic_DNA"/>
</dbReference>
<dbReference type="PROSITE" id="PS51450">
    <property type="entry name" value="LRR"/>
    <property type="match status" value="1"/>
</dbReference>
<dbReference type="InterPro" id="IPR050647">
    <property type="entry name" value="Plant_LRR-RLKs"/>
</dbReference>
<keyword evidence="4" id="KW-0067">ATP-binding</keyword>
<dbReference type="Pfam" id="PF08263">
    <property type="entry name" value="LRRNT_2"/>
    <property type="match status" value="1"/>
</dbReference>
<evidence type="ECO:0000256" key="3">
    <source>
        <dbReference type="ARBA" id="ARBA00022741"/>
    </source>
</evidence>
<dbReference type="Gene3D" id="3.80.10.10">
    <property type="entry name" value="Ribonuclease Inhibitor"/>
    <property type="match status" value="3"/>
</dbReference>
<dbReference type="InterPro" id="IPR001611">
    <property type="entry name" value="Leu-rich_rpt"/>
</dbReference>
<evidence type="ECO:0000256" key="1">
    <source>
        <dbReference type="ARBA" id="ARBA00022614"/>
    </source>
</evidence>